<organism evidence="3 4">
    <name type="scientific">Schaedlerella arabinosiphila</name>
    <dbReference type="NCBI Taxonomy" id="2044587"/>
    <lineage>
        <taxon>Bacteria</taxon>
        <taxon>Bacillati</taxon>
        <taxon>Bacillota</taxon>
        <taxon>Clostridia</taxon>
        <taxon>Lachnospirales</taxon>
        <taxon>Lachnospiraceae</taxon>
        <taxon>Schaedlerella</taxon>
    </lineage>
</organism>
<dbReference type="RefSeq" id="WP_125129747.1">
    <property type="nucleotide sequence ID" value="NZ_RHJS01000002.1"/>
</dbReference>
<dbReference type="PANTHER" id="PTHR43000">
    <property type="entry name" value="DTDP-D-GLUCOSE 4,6-DEHYDRATASE-RELATED"/>
    <property type="match status" value="1"/>
</dbReference>
<dbReference type="SUPFAM" id="SSF51735">
    <property type="entry name" value="NAD(P)-binding Rossmann-fold domains"/>
    <property type="match status" value="1"/>
</dbReference>
<dbReference type="AlphaFoldDB" id="A0A3R8R8W9"/>
<evidence type="ECO:0000313" key="3">
    <source>
        <dbReference type="EMBL" id="RRK34656.1"/>
    </source>
</evidence>
<sequence length="291" mass="32971">MKENIKMQKILITGGSGFIGNHIAKYISQCGHEAVMPSSRELNVMQKEDWDAWKGQNIKHVLHLAGKTFVPESWEKPEEFFRTNGIGTLNAVSFCRDEKIGMTYVSAYIYGQPKENPIPESAEARPDNPYAKSKYIGEEICEFFGKHFDLNITVLRLFNVYGSGQNKRFLIPSVISQVLGEETMIIVKDLKPKRDYVYIDDVCRAIALSIQKTQGYHLFNIGSGKSYSVHEIIEKVQKAAGTSKTVISEKSCRKNEVNDVTADIKLIRDAWGWKPEITIETGLLRCVEDVR</sequence>
<protein>
    <submittedName>
        <fullName evidence="3">NAD-dependent epimerase/dehydratase family protein</fullName>
    </submittedName>
</protein>
<evidence type="ECO:0000256" key="1">
    <source>
        <dbReference type="ARBA" id="ARBA00007637"/>
    </source>
</evidence>
<proteinExistence type="inferred from homology"/>
<dbReference type="InterPro" id="IPR036291">
    <property type="entry name" value="NAD(P)-bd_dom_sf"/>
</dbReference>
<dbReference type="Pfam" id="PF01370">
    <property type="entry name" value="Epimerase"/>
    <property type="match status" value="1"/>
</dbReference>
<name>A0A3R8R8W9_9FIRM</name>
<evidence type="ECO:0000313" key="4">
    <source>
        <dbReference type="Proteomes" id="UP000274920"/>
    </source>
</evidence>
<evidence type="ECO:0000259" key="2">
    <source>
        <dbReference type="Pfam" id="PF01370"/>
    </source>
</evidence>
<gene>
    <name evidence="3" type="ORF">EBB54_27445</name>
</gene>
<dbReference type="Gene3D" id="3.40.50.720">
    <property type="entry name" value="NAD(P)-binding Rossmann-like Domain"/>
    <property type="match status" value="1"/>
</dbReference>
<comment type="similarity">
    <text evidence="1">Belongs to the NAD(P)-dependent epimerase/dehydratase family.</text>
</comment>
<dbReference type="PRINTS" id="PR01713">
    <property type="entry name" value="NUCEPIMERASE"/>
</dbReference>
<reference evidence="3" key="1">
    <citation type="submission" date="2018-10" db="EMBL/GenBank/DDBJ databases">
        <title>Schaedlerella arabinophila gen. nov. sp. nov., isolated from the mouse intestinal tract and comparative analysis with the genome of the closely related altered Schaedler flora strain ASF502.</title>
        <authorList>
            <person name="Miyake S."/>
            <person name="Soh M."/>
            <person name="Seedorf H."/>
        </authorList>
    </citation>
    <scope>NUCLEOTIDE SEQUENCE [LARGE SCALE GENOMIC DNA]</scope>
    <source>
        <strain evidence="3">DSM 106076</strain>
    </source>
</reference>
<dbReference type="Proteomes" id="UP000274920">
    <property type="component" value="Unassembled WGS sequence"/>
</dbReference>
<feature type="domain" description="NAD-dependent epimerase/dehydratase" evidence="2">
    <location>
        <begin position="10"/>
        <end position="222"/>
    </location>
</feature>
<comment type="caution">
    <text evidence="3">The sequence shown here is derived from an EMBL/GenBank/DDBJ whole genome shotgun (WGS) entry which is preliminary data.</text>
</comment>
<accession>A0A3R8R8W9</accession>
<dbReference type="EMBL" id="RHJS01000002">
    <property type="protein sequence ID" value="RRK34656.1"/>
    <property type="molecule type" value="Genomic_DNA"/>
</dbReference>
<dbReference type="InterPro" id="IPR001509">
    <property type="entry name" value="Epimerase_deHydtase"/>
</dbReference>
<keyword evidence="4" id="KW-1185">Reference proteome</keyword>